<protein>
    <submittedName>
        <fullName evidence="10">Iron(III) transport system permease protein</fullName>
    </submittedName>
</protein>
<proteinExistence type="inferred from homology"/>
<feature type="transmembrane region" description="Helical" evidence="8">
    <location>
        <begin position="94"/>
        <end position="114"/>
    </location>
</feature>
<evidence type="ECO:0000313" key="10">
    <source>
        <dbReference type="EMBL" id="SIS44826.1"/>
    </source>
</evidence>
<dbReference type="PANTHER" id="PTHR43357">
    <property type="entry name" value="INNER MEMBRANE ABC TRANSPORTER PERMEASE PROTEIN YDCV"/>
    <property type="match status" value="1"/>
</dbReference>
<keyword evidence="4" id="KW-0997">Cell inner membrane</keyword>
<feature type="transmembrane region" description="Helical" evidence="8">
    <location>
        <begin position="324"/>
        <end position="348"/>
    </location>
</feature>
<feature type="transmembrane region" description="Helical" evidence="8">
    <location>
        <begin position="214"/>
        <end position="237"/>
    </location>
</feature>
<dbReference type="PANTHER" id="PTHR43357:SF3">
    <property type="entry name" value="FE(3+)-TRANSPORT SYSTEM PERMEASE PROTEIN FBPB 2"/>
    <property type="match status" value="1"/>
</dbReference>
<evidence type="ECO:0000256" key="8">
    <source>
        <dbReference type="RuleBase" id="RU363032"/>
    </source>
</evidence>
<dbReference type="Pfam" id="PF00528">
    <property type="entry name" value="BPD_transp_1"/>
    <property type="match status" value="2"/>
</dbReference>
<feature type="domain" description="ABC transmembrane type-1" evidence="9">
    <location>
        <begin position="376"/>
        <end position="563"/>
    </location>
</feature>
<dbReference type="Gene3D" id="1.10.3720.10">
    <property type="entry name" value="MetI-like"/>
    <property type="match status" value="2"/>
</dbReference>
<accession>A0A1N7J6F9</accession>
<dbReference type="Proteomes" id="UP000186795">
    <property type="component" value="Unassembled WGS sequence"/>
</dbReference>
<sequence length="572" mass="62365">MRAGKVREKIGKWSGLGILKLLILLFFMIFLILPLVSILLVSFVGEPINLPGSLVDPQIRAATLEKLSNFSLTGYRDLWQDSRYLSALMNSLKLAAGVSLCVTLLCLPMAYAFARTDMPFKKTFAALATVPLVMPTFISSYAFMLMFGQTGWVNHLWRALGGEGVLFEVQSMLGIILVQVFFFFPYALWPMVAAFRAGDSALEEASRNLGAKGWFTFLGVTLPLAGPGILSSMLLVFTISFSDFGTPIIMAPKNLNLIVVEAYREIAGFFNWTGSAILTVVMVGVAALFFWLQRWVIRGKEYGTISGKPTGSGRVKGKGLNRFLSLYTLLVLLVPLLAVGSIFLSSIATTWGHHALPDGYTLKHYTALFSTSSGNILNSLILAMGALLLSVVIAVFVSWFVVRRGSVSLDWLSSIPLVVPGIALGIALIQTFNTPPLRLTGTGILLVIAYTIRRMPYMIRSTMGTMMAIRRDVEEASVSLGASPFMTMVTVVGPLMLPGIIAGGILVFVTVIKETSISILMAPTDWAPMSLAVFQNLLRGEFYTASAMSIVIIVLVILLQNFAGKLTRDQLY</sequence>
<dbReference type="InterPro" id="IPR000515">
    <property type="entry name" value="MetI-like"/>
</dbReference>
<feature type="transmembrane region" description="Helical" evidence="8">
    <location>
        <begin position="269"/>
        <end position="292"/>
    </location>
</feature>
<feature type="transmembrane region" description="Helical" evidence="8">
    <location>
        <begin position="380"/>
        <end position="402"/>
    </location>
</feature>
<keyword evidence="6 8" id="KW-1133">Transmembrane helix</keyword>
<dbReference type="CDD" id="cd06261">
    <property type="entry name" value="TM_PBP2"/>
    <property type="match status" value="2"/>
</dbReference>
<dbReference type="GO" id="GO:0005886">
    <property type="term" value="C:plasma membrane"/>
    <property type="evidence" value="ECO:0007669"/>
    <property type="project" value="UniProtKB-SubCell"/>
</dbReference>
<evidence type="ECO:0000259" key="9">
    <source>
        <dbReference type="PROSITE" id="PS50928"/>
    </source>
</evidence>
<evidence type="ECO:0000256" key="5">
    <source>
        <dbReference type="ARBA" id="ARBA00022692"/>
    </source>
</evidence>
<keyword evidence="2 8" id="KW-0813">Transport</keyword>
<comment type="subcellular location">
    <subcellularLocation>
        <location evidence="1">Cell inner membrane</location>
        <topology evidence="1">Multi-pass membrane protein</topology>
    </subcellularLocation>
    <subcellularLocation>
        <location evidence="8">Cell membrane</location>
        <topology evidence="8">Multi-pass membrane protein</topology>
    </subcellularLocation>
</comment>
<keyword evidence="7 8" id="KW-0472">Membrane</keyword>
<gene>
    <name evidence="10" type="ORF">SAMN05421790_101770</name>
</gene>
<dbReference type="PROSITE" id="PS50928">
    <property type="entry name" value="ABC_TM1"/>
    <property type="match status" value="2"/>
</dbReference>
<evidence type="ECO:0000256" key="1">
    <source>
        <dbReference type="ARBA" id="ARBA00004429"/>
    </source>
</evidence>
<evidence type="ECO:0000256" key="4">
    <source>
        <dbReference type="ARBA" id="ARBA00022519"/>
    </source>
</evidence>
<feature type="transmembrane region" description="Helical" evidence="8">
    <location>
        <begin position="435"/>
        <end position="452"/>
    </location>
</feature>
<evidence type="ECO:0000256" key="7">
    <source>
        <dbReference type="ARBA" id="ARBA00023136"/>
    </source>
</evidence>
<evidence type="ECO:0000256" key="3">
    <source>
        <dbReference type="ARBA" id="ARBA00022475"/>
    </source>
</evidence>
<dbReference type="RefSeq" id="WP_076523382.1">
    <property type="nucleotide sequence ID" value="NZ_CP048103.1"/>
</dbReference>
<feature type="transmembrane region" description="Helical" evidence="8">
    <location>
        <begin position="21"/>
        <end position="44"/>
    </location>
</feature>
<dbReference type="InterPro" id="IPR035906">
    <property type="entry name" value="MetI-like_sf"/>
</dbReference>
<comment type="similarity">
    <text evidence="8">Belongs to the binding-protein-dependent transport system permease family.</text>
</comment>
<organism evidence="10 11">
    <name type="scientific">Kroppenstedtia eburnea</name>
    <dbReference type="NCBI Taxonomy" id="714067"/>
    <lineage>
        <taxon>Bacteria</taxon>
        <taxon>Bacillati</taxon>
        <taxon>Bacillota</taxon>
        <taxon>Bacilli</taxon>
        <taxon>Bacillales</taxon>
        <taxon>Thermoactinomycetaceae</taxon>
        <taxon>Kroppenstedtia</taxon>
    </lineage>
</organism>
<keyword evidence="5 8" id="KW-0812">Transmembrane</keyword>
<evidence type="ECO:0000313" key="11">
    <source>
        <dbReference type="Proteomes" id="UP000186795"/>
    </source>
</evidence>
<dbReference type="AlphaFoldDB" id="A0A1N7J6F9"/>
<dbReference type="GO" id="GO:0055085">
    <property type="term" value="P:transmembrane transport"/>
    <property type="evidence" value="ECO:0007669"/>
    <property type="project" value="InterPro"/>
</dbReference>
<feature type="transmembrane region" description="Helical" evidence="8">
    <location>
        <begin position="172"/>
        <end position="193"/>
    </location>
</feature>
<keyword evidence="3" id="KW-1003">Cell membrane</keyword>
<dbReference type="EMBL" id="FTOD01000001">
    <property type="protein sequence ID" value="SIS44826.1"/>
    <property type="molecule type" value="Genomic_DNA"/>
</dbReference>
<reference evidence="11" key="1">
    <citation type="submission" date="2017-01" db="EMBL/GenBank/DDBJ databases">
        <authorList>
            <person name="Varghese N."/>
            <person name="Submissions S."/>
        </authorList>
    </citation>
    <scope>NUCLEOTIDE SEQUENCE [LARGE SCALE GENOMIC DNA]</scope>
    <source>
        <strain evidence="11">DSM 45196</strain>
    </source>
</reference>
<evidence type="ECO:0000256" key="6">
    <source>
        <dbReference type="ARBA" id="ARBA00022989"/>
    </source>
</evidence>
<feature type="transmembrane region" description="Helical" evidence="8">
    <location>
        <begin position="542"/>
        <end position="563"/>
    </location>
</feature>
<feature type="transmembrane region" description="Helical" evidence="8">
    <location>
        <begin position="409"/>
        <end position="429"/>
    </location>
</feature>
<evidence type="ECO:0000256" key="2">
    <source>
        <dbReference type="ARBA" id="ARBA00022448"/>
    </source>
</evidence>
<dbReference type="SUPFAM" id="SSF161098">
    <property type="entry name" value="MetI-like"/>
    <property type="match status" value="2"/>
</dbReference>
<keyword evidence="11" id="KW-1185">Reference proteome</keyword>
<name>A0A1N7J6F9_9BACL</name>
<feature type="transmembrane region" description="Helical" evidence="8">
    <location>
        <begin position="499"/>
        <end position="521"/>
    </location>
</feature>
<feature type="transmembrane region" description="Helical" evidence="8">
    <location>
        <begin position="126"/>
        <end position="152"/>
    </location>
</feature>
<feature type="domain" description="ABC transmembrane type-1" evidence="9">
    <location>
        <begin position="88"/>
        <end position="293"/>
    </location>
</feature>